<sequence length="349" mass="38358">MISTHTTTLTWPWVIPLALGLALLTIIVTAVVTRKRPPARPTTESPIWIANSDYLEQLPSFAKERRRYRLLQASGIAVTVAALAAVSVVTAQPFRTTTVDPRLANRDIVLCLDVSGSMIAYDQEIVDLFSTLTDNFQGERIALSVFNSTSRLVFPLTDDYALVKEQLTQAKEALDPRVLTTTRQDVIDNYLYFTAGANGSLNGWSSLIGDGLANCALLFDEDPYQDEDRSRSIIFATDNDLQGEPIYTLQDATNLALSRNISLIGLYGAGGGDAQSEQEFRDIFLDADGLYFFSDDPDTIPEIVADIQAQQAVAIDAAPIITTTNLPGPYLWFLVALIAAFIVQRRITE</sequence>
<keyword evidence="1" id="KW-0812">Transmembrane</keyword>
<dbReference type="InterPro" id="IPR036465">
    <property type="entry name" value="vWFA_dom_sf"/>
</dbReference>
<feature type="domain" description="VWFA" evidence="2">
    <location>
        <begin position="107"/>
        <end position="307"/>
    </location>
</feature>
<dbReference type="RefSeq" id="WP_015772696.1">
    <property type="nucleotide sequence ID" value="NC_013174.1"/>
</dbReference>
<reference evidence="3 4" key="1">
    <citation type="journal article" date="2009" name="Stand. Genomic Sci.">
        <title>Complete genome sequence of Jonesia denitrificans type strain (Prevot 55134).</title>
        <authorList>
            <person name="Pukall R."/>
            <person name="Gehrich-Schroter G."/>
            <person name="Lapidus A."/>
            <person name="Nolan M."/>
            <person name="Glavina Del Rio T."/>
            <person name="Lucas S."/>
            <person name="Chen F."/>
            <person name="Tice H."/>
            <person name="Pitluck S."/>
            <person name="Cheng J.F."/>
            <person name="Copeland A."/>
            <person name="Saunders E."/>
            <person name="Brettin T."/>
            <person name="Detter J.C."/>
            <person name="Bruce D."/>
            <person name="Goodwin L."/>
            <person name="Pati A."/>
            <person name="Ivanova N."/>
            <person name="Mavromatis K."/>
            <person name="Ovchinnikova G."/>
            <person name="Chen A."/>
            <person name="Palaniappan K."/>
            <person name="Land M."/>
            <person name="Hauser L."/>
            <person name="Chang Y.J."/>
            <person name="Jeffries C.D."/>
            <person name="Chain P."/>
            <person name="Goker M."/>
            <person name="Bristow J."/>
            <person name="Eisen J.A."/>
            <person name="Markowitz V."/>
            <person name="Hugenholtz P."/>
            <person name="Kyrpides N.C."/>
            <person name="Klenk H.P."/>
            <person name="Han C."/>
        </authorList>
    </citation>
    <scope>NUCLEOTIDE SEQUENCE [LARGE SCALE GENOMIC DNA]</scope>
    <source>
        <strain evidence="4">ATCC 14870 / DSM 20603 / BCRC 15368 / CIP 55.134 / JCM 11481 / NBRC 15587 / NCTC 10816 / Prevot 55134</strain>
    </source>
</reference>
<dbReference type="STRING" id="471856.Jden_2453"/>
<dbReference type="SMART" id="SM00327">
    <property type="entry name" value="VWA"/>
    <property type="match status" value="1"/>
</dbReference>
<evidence type="ECO:0000259" key="2">
    <source>
        <dbReference type="PROSITE" id="PS50234"/>
    </source>
</evidence>
<accession>C7R337</accession>
<evidence type="ECO:0000313" key="4">
    <source>
        <dbReference type="Proteomes" id="UP000000628"/>
    </source>
</evidence>
<dbReference type="Pfam" id="PF13519">
    <property type="entry name" value="VWA_2"/>
    <property type="match status" value="1"/>
</dbReference>
<name>C7R337_JONDD</name>
<keyword evidence="1" id="KW-1133">Transmembrane helix</keyword>
<dbReference type="AlphaFoldDB" id="C7R337"/>
<feature type="transmembrane region" description="Helical" evidence="1">
    <location>
        <begin position="330"/>
        <end position="347"/>
    </location>
</feature>
<dbReference type="Gene3D" id="3.40.50.410">
    <property type="entry name" value="von Willebrand factor, type A domain"/>
    <property type="match status" value="1"/>
</dbReference>
<evidence type="ECO:0000313" key="3">
    <source>
        <dbReference type="EMBL" id="ACV10085.1"/>
    </source>
</evidence>
<keyword evidence="1" id="KW-0472">Membrane</keyword>
<protein>
    <submittedName>
        <fullName evidence="3">von Willebrand factor type A</fullName>
    </submittedName>
</protein>
<dbReference type="Proteomes" id="UP000000628">
    <property type="component" value="Chromosome"/>
</dbReference>
<feature type="transmembrane region" description="Helical" evidence="1">
    <location>
        <begin position="13"/>
        <end position="32"/>
    </location>
</feature>
<proteinExistence type="predicted"/>
<dbReference type="InterPro" id="IPR002035">
    <property type="entry name" value="VWF_A"/>
</dbReference>
<dbReference type="KEGG" id="jde:Jden_2453"/>
<organism evidence="3 4">
    <name type="scientific">Jonesia denitrificans (strain ATCC 14870 / DSM 20603 / BCRC 15368 / CIP 55.134 / JCM 11481 / NBRC 15587 / NCTC 10816 / Prevot 55134)</name>
    <name type="common">Listeria denitrificans</name>
    <dbReference type="NCBI Taxonomy" id="471856"/>
    <lineage>
        <taxon>Bacteria</taxon>
        <taxon>Bacillati</taxon>
        <taxon>Actinomycetota</taxon>
        <taxon>Actinomycetes</taxon>
        <taxon>Micrococcales</taxon>
        <taxon>Jonesiaceae</taxon>
        <taxon>Jonesia</taxon>
    </lineage>
</organism>
<dbReference type="eggNOG" id="COG2304">
    <property type="taxonomic scope" value="Bacteria"/>
</dbReference>
<dbReference type="HOGENOM" id="CLU_046646_1_0_11"/>
<keyword evidence="4" id="KW-1185">Reference proteome</keyword>
<dbReference type="EMBL" id="CP001706">
    <property type="protein sequence ID" value="ACV10085.1"/>
    <property type="molecule type" value="Genomic_DNA"/>
</dbReference>
<dbReference type="PROSITE" id="PS50234">
    <property type="entry name" value="VWFA"/>
    <property type="match status" value="1"/>
</dbReference>
<feature type="transmembrane region" description="Helical" evidence="1">
    <location>
        <begin position="70"/>
        <end position="91"/>
    </location>
</feature>
<gene>
    <name evidence="3" type="ordered locus">Jden_2453</name>
</gene>
<dbReference type="SUPFAM" id="SSF53300">
    <property type="entry name" value="vWA-like"/>
    <property type="match status" value="1"/>
</dbReference>
<dbReference type="OrthoDB" id="4623238at2"/>
<evidence type="ECO:0000256" key="1">
    <source>
        <dbReference type="SAM" id="Phobius"/>
    </source>
</evidence>